<comment type="subcellular location">
    <subcellularLocation>
        <location evidence="1 7">Cell membrane</location>
        <topology evidence="1 7">Multi-pass membrane protein</topology>
    </subcellularLocation>
</comment>
<evidence type="ECO:0000313" key="9">
    <source>
        <dbReference type="EMBL" id="SFF36489.1"/>
    </source>
</evidence>
<dbReference type="Proteomes" id="UP000198855">
    <property type="component" value="Unassembled WGS sequence"/>
</dbReference>
<keyword evidence="6 7" id="KW-0472">Membrane</keyword>
<dbReference type="GO" id="GO:0005886">
    <property type="term" value="C:plasma membrane"/>
    <property type="evidence" value="ECO:0007669"/>
    <property type="project" value="UniProtKB-SubCell"/>
</dbReference>
<dbReference type="GO" id="GO:0055085">
    <property type="term" value="P:transmembrane transport"/>
    <property type="evidence" value="ECO:0007669"/>
    <property type="project" value="InterPro"/>
</dbReference>
<dbReference type="EMBL" id="FOMT01000011">
    <property type="protein sequence ID" value="SFF36489.1"/>
    <property type="molecule type" value="Genomic_DNA"/>
</dbReference>
<dbReference type="SUPFAM" id="SSF161098">
    <property type="entry name" value="MetI-like"/>
    <property type="match status" value="1"/>
</dbReference>
<keyword evidence="10" id="KW-1185">Reference proteome</keyword>
<evidence type="ECO:0000259" key="8">
    <source>
        <dbReference type="PROSITE" id="PS50928"/>
    </source>
</evidence>
<gene>
    <name evidence="9" type="ORF">SAMN05216378_0117</name>
</gene>
<keyword evidence="5 7" id="KW-1133">Transmembrane helix</keyword>
<evidence type="ECO:0000256" key="6">
    <source>
        <dbReference type="ARBA" id="ARBA00023136"/>
    </source>
</evidence>
<dbReference type="STRING" id="1045775.SAMN05216378_0117"/>
<comment type="similarity">
    <text evidence="7">Belongs to the binding-protein-dependent transport system permease family.</text>
</comment>
<dbReference type="PROSITE" id="PS50928">
    <property type="entry name" value="ABC_TM1"/>
    <property type="match status" value="1"/>
</dbReference>
<dbReference type="InterPro" id="IPR035906">
    <property type="entry name" value="MetI-like_sf"/>
</dbReference>
<evidence type="ECO:0000256" key="5">
    <source>
        <dbReference type="ARBA" id="ARBA00022989"/>
    </source>
</evidence>
<name>A0A1I2I254_9BACL</name>
<feature type="transmembrane region" description="Helical" evidence="7">
    <location>
        <begin position="113"/>
        <end position="138"/>
    </location>
</feature>
<dbReference type="Pfam" id="PF00528">
    <property type="entry name" value="BPD_transp_1"/>
    <property type="match status" value="1"/>
</dbReference>
<feature type="transmembrane region" description="Helical" evidence="7">
    <location>
        <begin position="150"/>
        <end position="169"/>
    </location>
</feature>
<evidence type="ECO:0000256" key="1">
    <source>
        <dbReference type="ARBA" id="ARBA00004651"/>
    </source>
</evidence>
<dbReference type="PANTHER" id="PTHR43227">
    <property type="entry name" value="BLL4140 PROTEIN"/>
    <property type="match status" value="1"/>
</dbReference>
<keyword evidence="3" id="KW-1003">Cell membrane</keyword>
<feature type="transmembrane region" description="Helical" evidence="7">
    <location>
        <begin position="196"/>
        <end position="224"/>
    </location>
</feature>
<accession>A0A1I2I254</accession>
<dbReference type="Gene3D" id="1.10.3720.10">
    <property type="entry name" value="MetI-like"/>
    <property type="match status" value="1"/>
</dbReference>
<organism evidence="9 10">
    <name type="scientific">Paenibacillus catalpae</name>
    <dbReference type="NCBI Taxonomy" id="1045775"/>
    <lineage>
        <taxon>Bacteria</taxon>
        <taxon>Bacillati</taxon>
        <taxon>Bacillota</taxon>
        <taxon>Bacilli</taxon>
        <taxon>Bacillales</taxon>
        <taxon>Paenibacillaceae</taxon>
        <taxon>Paenibacillus</taxon>
    </lineage>
</organism>
<dbReference type="InterPro" id="IPR000515">
    <property type="entry name" value="MetI-like"/>
</dbReference>
<keyword evidence="4 7" id="KW-0812">Transmembrane</keyword>
<dbReference type="AlphaFoldDB" id="A0A1I2I254"/>
<feature type="transmembrane region" description="Helical" evidence="7">
    <location>
        <begin position="44"/>
        <end position="63"/>
    </location>
</feature>
<feature type="transmembrane region" description="Helical" evidence="7">
    <location>
        <begin position="312"/>
        <end position="330"/>
    </location>
</feature>
<dbReference type="CDD" id="cd06261">
    <property type="entry name" value="TM_PBP2"/>
    <property type="match status" value="1"/>
</dbReference>
<feature type="transmembrane region" description="Helical" evidence="7">
    <location>
        <begin position="245"/>
        <end position="268"/>
    </location>
</feature>
<evidence type="ECO:0000256" key="4">
    <source>
        <dbReference type="ARBA" id="ARBA00022692"/>
    </source>
</evidence>
<keyword evidence="2 7" id="KW-0813">Transport</keyword>
<sequence>MDGISRFILDELPQALGAANRLRLERVNPMKAFGRFFKDINRNIALLLMVLPATIWFIFFSYLPMLGTVISFKEYRVHGGFLSSIIHSRWVGFDNFKFLFSTEDAYVITRNTLLYNIVFIIIGLVLAVAMAIVLSEIANKRLAKWFQTGMFLPYFLSWVIVGYFVYSFLSYDRGVMNKIVLAFGMDPQQWYSEPKYWPFIIVIVFLWKSLGYNSVVYLAAIMGIDKSLYEAAMIDGANKWQQIRNVTLPMLAPLMTILTLLAIGRIFYADFGLFYQVTRDSGTLYNVTNVIDTYVYRGLKTTGEIGMSTAAGLYQSFVGFVLVITSNWIVRRFNKDNALF</sequence>
<reference evidence="10" key="1">
    <citation type="submission" date="2016-10" db="EMBL/GenBank/DDBJ databases">
        <authorList>
            <person name="Varghese N."/>
            <person name="Submissions S."/>
        </authorList>
    </citation>
    <scope>NUCLEOTIDE SEQUENCE [LARGE SCALE GENOMIC DNA]</scope>
    <source>
        <strain evidence="10">CGMCC 1.10784</strain>
    </source>
</reference>
<evidence type="ECO:0000256" key="7">
    <source>
        <dbReference type="RuleBase" id="RU363032"/>
    </source>
</evidence>
<dbReference type="PANTHER" id="PTHR43227:SF11">
    <property type="entry name" value="BLL4140 PROTEIN"/>
    <property type="match status" value="1"/>
</dbReference>
<protein>
    <submittedName>
        <fullName evidence="9">Putative aldouronate transport system permease protein</fullName>
    </submittedName>
</protein>
<evidence type="ECO:0000256" key="3">
    <source>
        <dbReference type="ARBA" id="ARBA00022475"/>
    </source>
</evidence>
<evidence type="ECO:0000313" key="10">
    <source>
        <dbReference type="Proteomes" id="UP000198855"/>
    </source>
</evidence>
<feature type="domain" description="ABC transmembrane type-1" evidence="8">
    <location>
        <begin position="109"/>
        <end position="326"/>
    </location>
</feature>
<proteinExistence type="inferred from homology"/>
<dbReference type="InterPro" id="IPR050809">
    <property type="entry name" value="UgpAE/MalFG_permease"/>
</dbReference>
<evidence type="ECO:0000256" key="2">
    <source>
        <dbReference type="ARBA" id="ARBA00022448"/>
    </source>
</evidence>